<feature type="domain" description="Amine oxidase" evidence="1">
    <location>
        <begin position="10"/>
        <end position="296"/>
    </location>
</feature>
<evidence type="ECO:0000313" key="3">
    <source>
        <dbReference type="Proteomes" id="UP001429601"/>
    </source>
</evidence>
<comment type="caution">
    <text evidence="2">The sequence shown here is derived from an EMBL/GenBank/DDBJ whole genome shotgun (WGS) entry which is preliminary data.</text>
</comment>
<accession>A0ABX0Q7R7</accession>
<reference evidence="2 3" key="1">
    <citation type="journal article" date="2011" name="Curr. Microbiol.">
        <title>Luteibacter jiangsuensis sp. nov.: a methamidophos-degrading bacterium isolated from a methamidophos-manufacturing factory.</title>
        <authorList>
            <person name="Wang L."/>
            <person name="Wang G.L."/>
            <person name="Li S.P."/>
            <person name="Jiang J.D."/>
        </authorList>
    </citation>
    <scope>NUCLEOTIDE SEQUENCE [LARGE SCALE GENOMIC DNA]</scope>
    <source>
        <strain evidence="2 3">CGMCC 1.10133</strain>
    </source>
</reference>
<evidence type="ECO:0000259" key="1">
    <source>
        <dbReference type="Pfam" id="PF01593"/>
    </source>
</evidence>
<dbReference type="Pfam" id="PF01593">
    <property type="entry name" value="Amino_oxidase"/>
    <property type="match status" value="1"/>
</dbReference>
<sequence>MRIAVVGSGISGLASAWLLSRKHDVTLFEADGYIGGHTHTHDIEQKGRRFRIDSGFIVHNPDHYPLLTRMFDDLGVTSQPTTMSFSVHSEASGLEYNASTLDSLFCQRRNLLSPRFLGMVRDLVRFYREAPALLLQPDDTITLGAYLDKQRYGAAFRDEHLIPMASALWSSPATQILQFPARYLVQFMANHQMLQVSGRPQWRVVQGGSSTYVAALRARWSVRERLNCPVFSVRRDHGLVCIQSAAGDEHFDQVVLACHSDQALRLLSDASEREQSILGAMTYQANDTVLHTDTRVLPRRRKAWAAWNAWVPRDAGAACTVSYCMNLLQGIDSAEPFIVTLNRSEAIAPDKVLARMRYHHPVYTRASVRAQSRKAEIQGRSGTWFAGAYWGWGFHEDGMRSAVEVAAALGVHWPSDTAAGAVGEAHGLEAAA</sequence>
<dbReference type="Gene3D" id="1.10.405.20">
    <property type="match status" value="1"/>
</dbReference>
<dbReference type="Gene3D" id="3.50.50.60">
    <property type="entry name" value="FAD/NAD(P)-binding domain"/>
    <property type="match status" value="1"/>
</dbReference>
<dbReference type="InterPro" id="IPR050464">
    <property type="entry name" value="Zeta_carotene_desat/Oxidored"/>
</dbReference>
<dbReference type="Gene3D" id="3.30.70.1990">
    <property type="match status" value="1"/>
</dbReference>
<dbReference type="PANTHER" id="PTHR42923">
    <property type="entry name" value="PROTOPORPHYRINOGEN OXIDASE"/>
    <property type="match status" value="1"/>
</dbReference>
<dbReference type="InterPro" id="IPR036188">
    <property type="entry name" value="FAD/NAD-bd_sf"/>
</dbReference>
<name>A0ABX0Q7R7_9GAMM</name>
<dbReference type="EMBL" id="JAAQQR010000010">
    <property type="protein sequence ID" value="NID06595.1"/>
    <property type="molecule type" value="Genomic_DNA"/>
</dbReference>
<proteinExistence type="predicted"/>
<protein>
    <submittedName>
        <fullName evidence="2">NAD(P)-binding protein</fullName>
    </submittedName>
</protein>
<dbReference type="SUPFAM" id="SSF51905">
    <property type="entry name" value="FAD/NAD(P)-binding domain"/>
    <property type="match status" value="1"/>
</dbReference>
<dbReference type="RefSeq" id="WP_167129138.1">
    <property type="nucleotide sequence ID" value="NZ_JAAQQR010000010.1"/>
</dbReference>
<dbReference type="PANTHER" id="PTHR42923:SF17">
    <property type="entry name" value="AMINE OXIDASE DOMAIN-CONTAINING PROTEIN"/>
    <property type="match status" value="1"/>
</dbReference>
<dbReference type="Proteomes" id="UP001429601">
    <property type="component" value="Unassembled WGS sequence"/>
</dbReference>
<evidence type="ECO:0000313" key="2">
    <source>
        <dbReference type="EMBL" id="NID06595.1"/>
    </source>
</evidence>
<gene>
    <name evidence="2" type="ORF">HBF26_16995</name>
</gene>
<keyword evidence="3" id="KW-1185">Reference proteome</keyword>
<dbReference type="InterPro" id="IPR002937">
    <property type="entry name" value="Amino_oxidase"/>
</dbReference>
<organism evidence="2 3">
    <name type="scientific">Luteibacter jiangsuensis</name>
    <dbReference type="NCBI Taxonomy" id="637577"/>
    <lineage>
        <taxon>Bacteria</taxon>
        <taxon>Pseudomonadati</taxon>
        <taxon>Pseudomonadota</taxon>
        <taxon>Gammaproteobacteria</taxon>
        <taxon>Lysobacterales</taxon>
        <taxon>Rhodanobacteraceae</taxon>
        <taxon>Luteibacter</taxon>
    </lineage>
</organism>